<gene>
    <name evidence="1" type="ORF">BDM02DRAFT_3141055</name>
</gene>
<organism evidence="1 2">
    <name type="scientific">Thelephora ganbajun</name>
    <name type="common">Ganba fungus</name>
    <dbReference type="NCBI Taxonomy" id="370292"/>
    <lineage>
        <taxon>Eukaryota</taxon>
        <taxon>Fungi</taxon>
        <taxon>Dikarya</taxon>
        <taxon>Basidiomycota</taxon>
        <taxon>Agaricomycotina</taxon>
        <taxon>Agaricomycetes</taxon>
        <taxon>Thelephorales</taxon>
        <taxon>Thelephoraceae</taxon>
        <taxon>Thelephora</taxon>
    </lineage>
</organism>
<reference evidence="1" key="2">
    <citation type="journal article" date="2020" name="Nat. Commun.">
        <title>Large-scale genome sequencing of mycorrhizal fungi provides insights into the early evolution of symbiotic traits.</title>
        <authorList>
            <person name="Miyauchi S."/>
            <person name="Kiss E."/>
            <person name="Kuo A."/>
            <person name="Drula E."/>
            <person name="Kohler A."/>
            <person name="Sanchez-Garcia M."/>
            <person name="Morin E."/>
            <person name="Andreopoulos B."/>
            <person name="Barry K.W."/>
            <person name="Bonito G."/>
            <person name="Buee M."/>
            <person name="Carver A."/>
            <person name="Chen C."/>
            <person name="Cichocki N."/>
            <person name="Clum A."/>
            <person name="Culley D."/>
            <person name="Crous P.W."/>
            <person name="Fauchery L."/>
            <person name="Girlanda M."/>
            <person name="Hayes R.D."/>
            <person name="Keri Z."/>
            <person name="LaButti K."/>
            <person name="Lipzen A."/>
            <person name="Lombard V."/>
            <person name="Magnuson J."/>
            <person name="Maillard F."/>
            <person name="Murat C."/>
            <person name="Nolan M."/>
            <person name="Ohm R.A."/>
            <person name="Pangilinan J."/>
            <person name="Pereira M.F."/>
            <person name="Perotto S."/>
            <person name="Peter M."/>
            <person name="Pfister S."/>
            <person name="Riley R."/>
            <person name="Sitrit Y."/>
            <person name="Stielow J.B."/>
            <person name="Szollosi G."/>
            <person name="Zifcakova L."/>
            <person name="Stursova M."/>
            <person name="Spatafora J.W."/>
            <person name="Tedersoo L."/>
            <person name="Vaario L.M."/>
            <person name="Yamada A."/>
            <person name="Yan M."/>
            <person name="Wang P."/>
            <person name="Xu J."/>
            <person name="Bruns T."/>
            <person name="Baldrian P."/>
            <person name="Vilgalys R."/>
            <person name="Dunand C."/>
            <person name="Henrissat B."/>
            <person name="Grigoriev I.V."/>
            <person name="Hibbett D."/>
            <person name="Nagy L.G."/>
            <person name="Martin F.M."/>
        </authorList>
    </citation>
    <scope>NUCLEOTIDE SEQUENCE</scope>
    <source>
        <strain evidence="1">P2</strain>
    </source>
</reference>
<evidence type="ECO:0000313" key="2">
    <source>
        <dbReference type="Proteomes" id="UP000886501"/>
    </source>
</evidence>
<name>A0ACB6ZLW7_THEGA</name>
<protein>
    <submittedName>
        <fullName evidence="1">Uncharacterized protein</fullName>
    </submittedName>
</protein>
<evidence type="ECO:0000313" key="1">
    <source>
        <dbReference type="EMBL" id="KAF9650400.1"/>
    </source>
</evidence>
<sequence length="58" mass="6912">MPTNRSPLRLFNRDLHLFISRLSPNNLFLLEMPPRLRPTCQICQTLESRYNCPKCRIP</sequence>
<dbReference type="EMBL" id="MU117985">
    <property type="protein sequence ID" value="KAF9650400.1"/>
    <property type="molecule type" value="Genomic_DNA"/>
</dbReference>
<reference evidence="1" key="1">
    <citation type="submission" date="2019-10" db="EMBL/GenBank/DDBJ databases">
        <authorList>
            <consortium name="DOE Joint Genome Institute"/>
            <person name="Kuo A."/>
            <person name="Miyauchi S."/>
            <person name="Kiss E."/>
            <person name="Drula E."/>
            <person name="Kohler A."/>
            <person name="Sanchez-Garcia M."/>
            <person name="Andreopoulos B."/>
            <person name="Barry K.W."/>
            <person name="Bonito G."/>
            <person name="Buee M."/>
            <person name="Carver A."/>
            <person name="Chen C."/>
            <person name="Cichocki N."/>
            <person name="Clum A."/>
            <person name="Culley D."/>
            <person name="Crous P.W."/>
            <person name="Fauchery L."/>
            <person name="Girlanda M."/>
            <person name="Hayes R."/>
            <person name="Keri Z."/>
            <person name="Labutti K."/>
            <person name="Lipzen A."/>
            <person name="Lombard V."/>
            <person name="Magnuson J."/>
            <person name="Maillard F."/>
            <person name="Morin E."/>
            <person name="Murat C."/>
            <person name="Nolan M."/>
            <person name="Ohm R."/>
            <person name="Pangilinan J."/>
            <person name="Pereira M."/>
            <person name="Perotto S."/>
            <person name="Peter M."/>
            <person name="Riley R."/>
            <person name="Sitrit Y."/>
            <person name="Stielow B."/>
            <person name="Szollosi G."/>
            <person name="Zifcakova L."/>
            <person name="Stursova M."/>
            <person name="Spatafora J.W."/>
            <person name="Tedersoo L."/>
            <person name="Vaario L.-M."/>
            <person name="Yamada A."/>
            <person name="Yan M."/>
            <person name="Wang P."/>
            <person name="Xu J."/>
            <person name="Bruns T."/>
            <person name="Baldrian P."/>
            <person name="Vilgalys R."/>
            <person name="Henrissat B."/>
            <person name="Grigoriev I.V."/>
            <person name="Hibbett D."/>
            <person name="Nagy L.G."/>
            <person name="Martin F.M."/>
        </authorList>
    </citation>
    <scope>NUCLEOTIDE SEQUENCE</scope>
    <source>
        <strain evidence="1">P2</strain>
    </source>
</reference>
<dbReference type="Proteomes" id="UP000886501">
    <property type="component" value="Unassembled WGS sequence"/>
</dbReference>
<accession>A0ACB6ZLW7</accession>
<proteinExistence type="predicted"/>
<keyword evidence="2" id="KW-1185">Reference proteome</keyword>
<comment type="caution">
    <text evidence="1">The sequence shown here is derived from an EMBL/GenBank/DDBJ whole genome shotgun (WGS) entry which is preliminary data.</text>
</comment>